<dbReference type="SUPFAM" id="SSF55874">
    <property type="entry name" value="ATPase domain of HSP90 chaperone/DNA topoisomerase II/histidine kinase"/>
    <property type="match status" value="1"/>
</dbReference>
<dbReference type="EC" id="2.7.13.3" evidence="2"/>
<dbReference type="PRINTS" id="PR00344">
    <property type="entry name" value="BCTRLSENSOR"/>
</dbReference>
<dbReference type="InterPro" id="IPR018490">
    <property type="entry name" value="cNMP-bd_dom_sf"/>
</dbReference>
<dbReference type="SUPFAM" id="SSF51206">
    <property type="entry name" value="cAMP-binding domain-like"/>
    <property type="match status" value="1"/>
</dbReference>
<dbReference type="EMBL" id="QVQT01000001">
    <property type="protein sequence ID" value="RFU18207.1"/>
    <property type="molecule type" value="Genomic_DNA"/>
</dbReference>
<dbReference type="InterPro" id="IPR014710">
    <property type="entry name" value="RmlC-like_jellyroll"/>
</dbReference>
<dbReference type="OrthoDB" id="224978at2"/>
<dbReference type="InterPro" id="IPR005467">
    <property type="entry name" value="His_kinase_dom"/>
</dbReference>
<dbReference type="Pfam" id="PF02518">
    <property type="entry name" value="HATPase_c"/>
    <property type="match status" value="1"/>
</dbReference>
<dbReference type="Gene3D" id="1.10.287.130">
    <property type="match status" value="1"/>
</dbReference>
<protein>
    <recommendedName>
        <fullName evidence="2">histidine kinase</fullName>
        <ecNumber evidence="2">2.7.13.3</ecNumber>
    </recommendedName>
</protein>
<dbReference type="InterPro" id="IPR003594">
    <property type="entry name" value="HATPase_dom"/>
</dbReference>
<name>A0A372ITC9_9BACT</name>
<dbReference type="PANTHER" id="PTHR43065">
    <property type="entry name" value="SENSOR HISTIDINE KINASE"/>
    <property type="match status" value="1"/>
</dbReference>
<evidence type="ECO:0000313" key="5">
    <source>
        <dbReference type="EMBL" id="RFU18207.1"/>
    </source>
</evidence>
<evidence type="ECO:0000313" key="6">
    <source>
        <dbReference type="Proteomes" id="UP000264702"/>
    </source>
</evidence>
<dbReference type="PROSITE" id="PS50109">
    <property type="entry name" value="HIS_KIN"/>
    <property type="match status" value="1"/>
</dbReference>
<reference evidence="5 6" key="1">
    <citation type="submission" date="2018-08" db="EMBL/GenBank/DDBJ databases">
        <title>Acidipila sp. 4G-K13, an acidobacterium isolated from forest soil.</title>
        <authorList>
            <person name="Gao Z.-H."/>
            <person name="Qiu L.-H."/>
        </authorList>
    </citation>
    <scope>NUCLEOTIDE SEQUENCE [LARGE SCALE GENOMIC DNA]</scope>
    <source>
        <strain evidence="5 6">4G-K13</strain>
    </source>
</reference>
<dbReference type="InterPro" id="IPR036890">
    <property type="entry name" value="HATPase_C_sf"/>
</dbReference>
<dbReference type="InterPro" id="IPR000595">
    <property type="entry name" value="cNMP-bd_dom"/>
</dbReference>
<feature type="domain" description="Histidine kinase" evidence="4">
    <location>
        <begin position="286"/>
        <end position="477"/>
    </location>
</feature>
<accession>A0A372ITC9</accession>
<evidence type="ECO:0000259" key="4">
    <source>
        <dbReference type="PROSITE" id="PS50109"/>
    </source>
</evidence>
<dbReference type="PANTHER" id="PTHR43065:SF48">
    <property type="entry name" value="HISTIDINE KINASE"/>
    <property type="match status" value="1"/>
</dbReference>
<dbReference type="GO" id="GO:0004673">
    <property type="term" value="F:protein histidine kinase activity"/>
    <property type="evidence" value="ECO:0007669"/>
    <property type="project" value="UniProtKB-EC"/>
</dbReference>
<dbReference type="SMART" id="SM00387">
    <property type="entry name" value="HATPase_c"/>
    <property type="match status" value="1"/>
</dbReference>
<dbReference type="PROSITE" id="PS50042">
    <property type="entry name" value="CNMP_BINDING_3"/>
    <property type="match status" value="1"/>
</dbReference>
<comment type="caution">
    <text evidence="5">The sequence shown here is derived from an EMBL/GenBank/DDBJ whole genome shotgun (WGS) entry which is preliminary data.</text>
</comment>
<dbReference type="Pfam" id="PF00027">
    <property type="entry name" value="cNMP_binding"/>
    <property type="match status" value="1"/>
</dbReference>
<dbReference type="Proteomes" id="UP000264702">
    <property type="component" value="Unassembled WGS sequence"/>
</dbReference>
<organism evidence="5 6">
    <name type="scientific">Paracidobacterium acidisoli</name>
    <dbReference type="NCBI Taxonomy" id="2303751"/>
    <lineage>
        <taxon>Bacteria</taxon>
        <taxon>Pseudomonadati</taxon>
        <taxon>Acidobacteriota</taxon>
        <taxon>Terriglobia</taxon>
        <taxon>Terriglobales</taxon>
        <taxon>Acidobacteriaceae</taxon>
        <taxon>Paracidobacterium</taxon>
    </lineage>
</organism>
<dbReference type="CDD" id="cd00038">
    <property type="entry name" value="CAP_ED"/>
    <property type="match status" value="1"/>
</dbReference>
<dbReference type="Gene3D" id="2.60.120.10">
    <property type="entry name" value="Jelly Rolls"/>
    <property type="match status" value="1"/>
</dbReference>
<evidence type="ECO:0000259" key="3">
    <source>
        <dbReference type="PROSITE" id="PS50042"/>
    </source>
</evidence>
<dbReference type="InterPro" id="IPR004358">
    <property type="entry name" value="Sig_transdc_His_kin-like_C"/>
</dbReference>
<comment type="catalytic activity">
    <reaction evidence="1">
        <text>ATP + protein L-histidine = ADP + protein N-phospho-L-histidine.</text>
        <dbReference type="EC" id="2.7.13.3"/>
    </reaction>
</comment>
<sequence>MNFAPPASTQQLEPPRTPVPELVEALKGVSALHGLSDTDLEWLAANATELFVEAGTVIFHEGDPATTMTILLRGEVHVRRERGAPAALFIGRSGQITGLLPYSRMKSFGGQGYAATDVWALQYHRDLFPALLAAVPPMTHICVSVLLDRVREITRLEQQAEKLNALGKLAGNLAHELNNPASAAQRSASGLLSELRVYGHQKFRLGSLCLKDDVLKKVQSWQAAVREDAQKAEPDTARQAEREDALLRWMKAHEVEGEWQIAPELAEMGVTTAQLDALAVILQGPPLEVVLTQFASSVRTERMAEAMLDSTGRIFDLIRAIKDYSFMDQAPIQEIDIPQSLENTLAMLQSRLGQVTIERRFAPNLPFISAYGSELNQVWMALLENALDAIRDHGTIILSVQVSGDLMMIEIWDDGPGIPDDIQARIFEPFFTTKPQGTALGLGLDVVQRVVRRHRGFVHVESRPGSTCFQIRLPLQQLLAY</sequence>
<evidence type="ECO:0000256" key="1">
    <source>
        <dbReference type="ARBA" id="ARBA00000085"/>
    </source>
</evidence>
<dbReference type="SMART" id="SM00100">
    <property type="entry name" value="cNMP"/>
    <property type="match status" value="1"/>
</dbReference>
<dbReference type="AlphaFoldDB" id="A0A372ITC9"/>
<evidence type="ECO:0000256" key="2">
    <source>
        <dbReference type="ARBA" id="ARBA00012438"/>
    </source>
</evidence>
<feature type="domain" description="Cyclic nucleotide-binding" evidence="3">
    <location>
        <begin position="31"/>
        <end position="132"/>
    </location>
</feature>
<gene>
    <name evidence="5" type="ORF">D0Y96_01115</name>
</gene>
<proteinExistence type="predicted"/>
<dbReference type="RefSeq" id="WP_117297412.1">
    <property type="nucleotide sequence ID" value="NZ_QVQT02000001.1"/>
</dbReference>
<dbReference type="Gene3D" id="3.30.565.10">
    <property type="entry name" value="Histidine kinase-like ATPase, C-terminal domain"/>
    <property type="match status" value="1"/>
</dbReference>
<keyword evidence="6" id="KW-1185">Reference proteome</keyword>